<feature type="transmembrane region" description="Helical" evidence="1">
    <location>
        <begin position="22"/>
        <end position="43"/>
    </location>
</feature>
<proteinExistence type="predicted"/>
<keyword evidence="1" id="KW-0812">Transmembrane</keyword>
<dbReference type="Pfam" id="PF22765">
    <property type="entry name" value="DUF7010"/>
    <property type="match status" value="1"/>
</dbReference>
<keyword evidence="1" id="KW-1133">Transmembrane helix</keyword>
<dbReference type="InterPro" id="IPR053824">
    <property type="entry name" value="DUF7010"/>
</dbReference>
<gene>
    <name evidence="2" type="ORF">BBN63_19035</name>
</gene>
<dbReference type="AlphaFoldDB" id="A0A1U9QUS7"/>
<name>A0A1U9QUS7_STRNV</name>
<keyword evidence="1" id="KW-0472">Membrane</keyword>
<dbReference type="OrthoDB" id="3397145at2"/>
<feature type="transmembrane region" description="Helical" evidence="1">
    <location>
        <begin position="94"/>
        <end position="114"/>
    </location>
</feature>
<dbReference type="KEGG" id="snw:BBN63_19035"/>
<protein>
    <submittedName>
        <fullName evidence="2">Uncharacterized protein</fullName>
    </submittedName>
</protein>
<evidence type="ECO:0000256" key="1">
    <source>
        <dbReference type="SAM" id="Phobius"/>
    </source>
</evidence>
<evidence type="ECO:0000313" key="3">
    <source>
        <dbReference type="Proteomes" id="UP000189677"/>
    </source>
</evidence>
<dbReference type="EMBL" id="CP018047">
    <property type="protein sequence ID" value="AQU68006.1"/>
    <property type="molecule type" value="Genomic_DNA"/>
</dbReference>
<organism evidence="2 3">
    <name type="scientific">Streptomyces niveus</name>
    <name type="common">Streptomyces spheroides</name>
    <dbReference type="NCBI Taxonomy" id="193462"/>
    <lineage>
        <taxon>Bacteria</taxon>
        <taxon>Bacillati</taxon>
        <taxon>Actinomycetota</taxon>
        <taxon>Actinomycetes</taxon>
        <taxon>Kitasatosporales</taxon>
        <taxon>Streptomycetaceae</taxon>
        <taxon>Streptomyces</taxon>
    </lineage>
</organism>
<dbReference type="RefSeq" id="WP_078076592.1">
    <property type="nucleotide sequence ID" value="NZ_CP018047.1"/>
</dbReference>
<feature type="transmembrane region" description="Helical" evidence="1">
    <location>
        <begin position="120"/>
        <end position="137"/>
    </location>
</feature>
<sequence length="200" mass="20540">MTTAHPTDVPSAMSRAELRGRATGAGVMAFFGLGWTACGVTAMPVTAGRAVFAVAVLASVTFAFLGARRSRAAADAPTDGDPTAATRKRVGVRFGLVVLAEWVAIFAIARVLVATDHTEAIPAFVAAVVGVHFFPLARLFGVRAYHLTGAAMCASALAAAVLAPLTSTAALWTALPGFGSATALYATCAYLLRGRHGVRH</sequence>
<dbReference type="Proteomes" id="UP000189677">
    <property type="component" value="Chromosome"/>
</dbReference>
<evidence type="ECO:0000313" key="2">
    <source>
        <dbReference type="EMBL" id="AQU68006.1"/>
    </source>
</evidence>
<reference evidence="2 3" key="1">
    <citation type="submission" date="2016-11" db="EMBL/GenBank/DDBJ databases">
        <title>Complete genome sequence of Streptomyces niveus SCSIO 3406.</title>
        <authorList>
            <person name="Zhu Q."/>
            <person name="Cheng W."/>
            <person name="Song Y."/>
            <person name="Li Q."/>
            <person name="Ju J."/>
        </authorList>
    </citation>
    <scope>NUCLEOTIDE SEQUENCE [LARGE SCALE GENOMIC DNA]</scope>
    <source>
        <strain evidence="2 3">SCSIO 3406</strain>
    </source>
</reference>
<accession>A0A1U9QUS7</accession>
<keyword evidence="3" id="KW-1185">Reference proteome</keyword>
<feature type="transmembrane region" description="Helical" evidence="1">
    <location>
        <begin position="49"/>
        <end position="67"/>
    </location>
</feature>
<feature type="transmembrane region" description="Helical" evidence="1">
    <location>
        <begin position="144"/>
        <end position="163"/>
    </location>
</feature>
<feature type="transmembrane region" description="Helical" evidence="1">
    <location>
        <begin position="169"/>
        <end position="192"/>
    </location>
</feature>